<evidence type="ECO:0000313" key="2">
    <source>
        <dbReference type="Proteomes" id="UP000035704"/>
    </source>
</evidence>
<proteinExistence type="predicted"/>
<organism evidence="1 2">
    <name type="scientific">Clostridium aceticum</name>
    <dbReference type="NCBI Taxonomy" id="84022"/>
    <lineage>
        <taxon>Bacteria</taxon>
        <taxon>Bacillati</taxon>
        <taxon>Bacillota</taxon>
        <taxon>Clostridia</taxon>
        <taxon>Eubacteriales</taxon>
        <taxon>Clostridiaceae</taxon>
        <taxon>Clostridium</taxon>
    </lineage>
</organism>
<dbReference type="PANTHER" id="PTHR37841:SF1">
    <property type="entry name" value="DUF3298 DOMAIN-CONTAINING PROTEIN"/>
    <property type="match status" value="1"/>
</dbReference>
<dbReference type="STRING" id="84022.CACET_c10890"/>
<dbReference type="Proteomes" id="UP000035704">
    <property type="component" value="Chromosome"/>
</dbReference>
<dbReference type="OrthoDB" id="210273at2"/>
<reference evidence="1 2" key="1">
    <citation type="submission" date="2014-10" db="EMBL/GenBank/DDBJ databases">
        <title>Genome sequence of Clostridium aceticum DSM 1496.</title>
        <authorList>
            <person name="Poehlein A."/>
            <person name="Schiel-Bengelsdorf B."/>
            <person name="Gottschalk G."/>
            <person name="Duerre P."/>
            <person name="Daniel R."/>
        </authorList>
    </citation>
    <scope>NUCLEOTIDE SEQUENCE [LARGE SCALE GENOMIC DNA]</scope>
    <source>
        <strain evidence="1 2">DSM 1496</strain>
    </source>
</reference>
<keyword evidence="2" id="KW-1185">Reference proteome</keyword>
<dbReference type="Pfam" id="PF14903">
    <property type="entry name" value="WG_beta_rep"/>
    <property type="match status" value="3"/>
</dbReference>
<gene>
    <name evidence="1" type="ORF">CACET_c10890</name>
</gene>
<dbReference type="SUPFAM" id="SSF69360">
    <property type="entry name" value="Cell wall binding repeat"/>
    <property type="match status" value="1"/>
</dbReference>
<dbReference type="PANTHER" id="PTHR37841">
    <property type="entry name" value="GLR2918 PROTEIN"/>
    <property type="match status" value="1"/>
</dbReference>
<accession>A0A0D8I5Z3</accession>
<dbReference type="KEGG" id="cace:CACET_c10890"/>
<evidence type="ECO:0000313" key="1">
    <source>
        <dbReference type="EMBL" id="AKL94572.1"/>
    </source>
</evidence>
<dbReference type="InterPro" id="IPR032774">
    <property type="entry name" value="WG_beta_rep"/>
</dbReference>
<name>A0A0D8I5Z3_9CLOT</name>
<dbReference type="AlphaFoldDB" id="A0A0D8I5Z3"/>
<dbReference type="EMBL" id="CP009687">
    <property type="protein sequence ID" value="AKL94572.1"/>
    <property type="molecule type" value="Genomic_DNA"/>
</dbReference>
<protein>
    <submittedName>
        <fullName evidence="1">Uncharacterized protein</fullName>
    </submittedName>
</protein>
<dbReference type="RefSeq" id="WP_044826526.1">
    <property type="nucleotide sequence ID" value="NZ_CP009687.1"/>
</dbReference>
<sequence>MRAGCCTIYDCEFDLYYKGRIKDKVVYVVDEEGNYKAAEEYVCQHISFDMVQFYIGCYDESNTEPQKDTSKWGYFLLSTGVIIVPPTYDYAYPFYGDRAKVKKNNRYGFIDPEGREVVEIVWDDTADAFHKALSWVKKEDKFGYIDKNGEVILSPQFEVAKEFRCLDVFTVHSQEKRQYAALVKKDGKYGYIDKKGTYIFEPSFDDAKEFWDIGYAAVMVRGKWGFINGRGEFVVALQFDDVGGSDGFITRKNVNKEKTFFGYNAEVVSFYTVKKYKQWGLLTDDFDIIMPEDGKQYVIHRGMKIYIKDGKVTSRRELKSR</sequence>
<dbReference type="PATRIC" id="fig|84022.5.peg.2700"/>